<evidence type="ECO:0000256" key="3">
    <source>
        <dbReference type="SAM" id="SignalP"/>
    </source>
</evidence>
<feature type="domain" description="MULE transposase" evidence="4">
    <location>
        <begin position="209"/>
        <end position="292"/>
    </location>
</feature>
<feature type="chain" id="PRO_5046499542" description="MULE transposase domain-containing protein" evidence="3">
    <location>
        <begin position="29"/>
        <end position="357"/>
    </location>
</feature>
<keyword evidence="2" id="KW-0472">Membrane</keyword>
<dbReference type="InterPro" id="IPR018289">
    <property type="entry name" value="MULE_transposase_dom"/>
</dbReference>
<comment type="caution">
    <text evidence="5">The sequence shown here is derived from an EMBL/GenBank/DDBJ whole genome shotgun (WGS) entry which is preliminary data.</text>
</comment>
<evidence type="ECO:0000313" key="5">
    <source>
        <dbReference type="EMBL" id="KAK8593843.1"/>
    </source>
</evidence>
<evidence type="ECO:0000313" key="6">
    <source>
        <dbReference type="Proteomes" id="UP001472677"/>
    </source>
</evidence>
<dbReference type="Proteomes" id="UP001472677">
    <property type="component" value="Unassembled WGS sequence"/>
</dbReference>
<dbReference type="EMBL" id="JBBPBM010000003">
    <property type="protein sequence ID" value="KAK8593843.1"/>
    <property type="molecule type" value="Genomic_DNA"/>
</dbReference>
<accession>A0ABR2G4L5</accession>
<feature type="compositionally biased region" description="Polar residues" evidence="1">
    <location>
        <begin position="33"/>
        <end position="59"/>
    </location>
</feature>
<dbReference type="Pfam" id="PF10551">
    <property type="entry name" value="MULE"/>
    <property type="match status" value="1"/>
</dbReference>
<keyword evidence="2" id="KW-0812">Transmembrane</keyword>
<evidence type="ECO:0000259" key="4">
    <source>
        <dbReference type="Pfam" id="PF10551"/>
    </source>
</evidence>
<feature type="compositionally biased region" description="Low complexity" evidence="1">
    <location>
        <begin position="296"/>
        <end position="313"/>
    </location>
</feature>
<dbReference type="PANTHER" id="PTHR31973">
    <property type="entry name" value="POLYPROTEIN, PUTATIVE-RELATED"/>
    <property type="match status" value="1"/>
</dbReference>
<evidence type="ECO:0000256" key="1">
    <source>
        <dbReference type="SAM" id="MobiDB-lite"/>
    </source>
</evidence>
<feature type="transmembrane region" description="Helical" evidence="2">
    <location>
        <begin position="333"/>
        <end position="356"/>
    </location>
</feature>
<dbReference type="PANTHER" id="PTHR31973:SF187">
    <property type="entry name" value="MUTATOR TRANSPOSASE MUDRA PROTEIN"/>
    <property type="match status" value="1"/>
</dbReference>
<reference evidence="5 6" key="1">
    <citation type="journal article" date="2024" name="G3 (Bethesda)">
        <title>Genome assembly of Hibiscus sabdariffa L. provides insights into metabolisms of medicinal natural products.</title>
        <authorList>
            <person name="Kim T."/>
        </authorList>
    </citation>
    <scope>NUCLEOTIDE SEQUENCE [LARGE SCALE GENOMIC DNA]</scope>
    <source>
        <strain evidence="5">TK-2024</strain>
        <tissue evidence="5">Old leaves</tissue>
    </source>
</reference>
<feature type="signal peptide" evidence="3">
    <location>
        <begin position="1"/>
        <end position="28"/>
    </location>
</feature>
<name>A0ABR2G4L5_9ROSI</name>
<keyword evidence="6" id="KW-1185">Reference proteome</keyword>
<protein>
    <recommendedName>
        <fullName evidence="4">MULE transposase domain-containing protein</fullName>
    </recommendedName>
</protein>
<keyword evidence="3" id="KW-0732">Signal</keyword>
<proteinExistence type="predicted"/>
<organism evidence="5 6">
    <name type="scientific">Hibiscus sabdariffa</name>
    <name type="common">roselle</name>
    <dbReference type="NCBI Taxonomy" id="183260"/>
    <lineage>
        <taxon>Eukaryota</taxon>
        <taxon>Viridiplantae</taxon>
        <taxon>Streptophyta</taxon>
        <taxon>Embryophyta</taxon>
        <taxon>Tracheophyta</taxon>
        <taxon>Spermatophyta</taxon>
        <taxon>Magnoliopsida</taxon>
        <taxon>eudicotyledons</taxon>
        <taxon>Gunneridae</taxon>
        <taxon>Pentapetalae</taxon>
        <taxon>rosids</taxon>
        <taxon>malvids</taxon>
        <taxon>Malvales</taxon>
        <taxon>Malvaceae</taxon>
        <taxon>Malvoideae</taxon>
        <taxon>Hibiscus</taxon>
    </lineage>
</organism>
<gene>
    <name evidence="5" type="ORF">V6N12_045916</name>
</gene>
<sequence>MFMLIAHKRNKILLTLLLLKKLDLKCMTINDATGSNDTDGLNATSEPNDGNSPNVTSGPNEGVDEVFYGELNDADGDNSESDLVDGDNLLSDDDEEEMVAIKNKSKLVEDLGLDVVLEESVHVSIEKNEDVRGLGSGEEMDYLDSSDVCSYETDSDGGIICKKCGGTDPNGTFELMVERPTESKKPKFRRLYMRFSALKEGFKRFCRSVISLDGCYLKRSFKGEILSVVGRDGNNQNFPIAWAPVEVENKDTWAWLLQNIQNDLNLGDDSKFTLISDIQKVQTEGAQTKFAQQAATSSPSTQPMPTSPHTQPPVLSMPSRYNVTAHGPRERTITYFVACLIFLLLLTVDIVMLLMIL</sequence>
<feature type="region of interest" description="Disordered" evidence="1">
    <location>
        <begin position="33"/>
        <end position="63"/>
    </location>
</feature>
<evidence type="ECO:0000256" key="2">
    <source>
        <dbReference type="SAM" id="Phobius"/>
    </source>
</evidence>
<keyword evidence="2" id="KW-1133">Transmembrane helix</keyword>
<feature type="region of interest" description="Disordered" evidence="1">
    <location>
        <begin position="289"/>
        <end position="316"/>
    </location>
</feature>